<evidence type="ECO:0000313" key="2">
    <source>
        <dbReference type="Proteomes" id="UP000058925"/>
    </source>
</evidence>
<accession>A0A654LX01</accession>
<proteinExistence type="predicted"/>
<dbReference type="OrthoDB" id="7509at2157"/>
<organism evidence="1 2">
    <name type="scientific">Candidatus Nitrosocosmicus oleophilus</name>
    <dbReference type="NCBI Taxonomy" id="1353260"/>
    <lineage>
        <taxon>Archaea</taxon>
        <taxon>Nitrososphaerota</taxon>
        <taxon>Nitrososphaeria</taxon>
        <taxon>Nitrososphaerales</taxon>
        <taxon>Nitrososphaeraceae</taxon>
        <taxon>Candidatus Nitrosocosmicus</taxon>
    </lineage>
</organism>
<gene>
    <name evidence="1" type="ORF">NMY3_01811</name>
</gene>
<sequence length="90" mass="10358">MKFLIRVSFPNSLGNEMVNDPSFLKKIEEYIRNTRSESAFFTLYDGERTAMFVMDISSPGQMYDACEPLLLLGGKVHREMIMTLDDIRKG</sequence>
<dbReference type="Proteomes" id="UP000058925">
    <property type="component" value="Chromosome"/>
</dbReference>
<dbReference type="AlphaFoldDB" id="A0A654LX01"/>
<evidence type="ECO:0000313" key="1">
    <source>
        <dbReference type="EMBL" id="ALI36014.1"/>
    </source>
</evidence>
<dbReference type="GeneID" id="60421809"/>
<dbReference type="RefSeq" id="WP_196818363.1">
    <property type="nucleotide sequence ID" value="NZ_CP012850.1"/>
</dbReference>
<dbReference type="EMBL" id="CP012850">
    <property type="protein sequence ID" value="ALI36014.1"/>
    <property type="molecule type" value="Genomic_DNA"/>
</dbReference>
<name>A0A654LX01_9ARCH</name>
<reference evidence="2" key="1">
    <citation type="submission" date="2015-10" db="EMBL/GenBank/DDBJ databases">
        <title>Niche specialization of a soil ammonia-oxidizing archaeon, Candidatus Nitrosocosmicus oleophilus.</title>
        <authorList>
            <person name="Jung M.-Y."/>
            <person name="Rhee S.-K."/>
        </authorList>
    </citation>
    <scope>NUCLEOTIDE SEQUENCE [LARGE SCALE GENOMIC DNA]</scope>
    <source>
        <strain evidence="2">MY3</strain>
    </source>
</reference>
<protein>
    <submittedName>
        <fullName evidence="1">Uncharacterized protein</fullName>
    </submittedName>
</protein>
<keyword evidence="2" id="KW-1185">Reference proteome</keyword>
<dbReference type="KEGG" id="taa:NMY3_01811"/>